<gene>
    <name evidence="1" type="ORF">ERS013165_03975</name>
</gene>
<reference evidence="1 2" key="1">
    <citation type="submission" date="2015-07" db="EMBL/GenBank/DDBJ databases">
        <authorList>
            <consortium name="Pathogen Informatics"/>
        </authorList>
    </citation>
    <scope>NUCLEOTIDE SEQUENCE [LARGE SCALE GENOMIC DNA]</scope>
    <source>
        <strain evidence="1 2">A51</strain>
    </source>
</reference>
<organism evidence="1 2">
    <name type="scientific">Vibrio cholerae</name>
    <dbReference type="NCBI Taxonomy" id="666"/>
    <lineage>
        <taxon>Bacteria</taxon>
        <taxon>Pseudomonadati</taxon>
        <taxon>Pseudomonadota</taxon>
        <taxon>Gammaproteobacteria</taxon>
        <taxon>Vibrionales</taxon>
        <taxon>Vibrionaceae</taxon>
        <taxon>Vibrio</taxon>
    </lineage>
</organism>
<evidence type="ECO:0000313" key="1">
    <source>
        <dbReference type="EMBL" id="CSB24355.1"/>
    </source>
</evidence>
<protein>
    <submittedName>
        <fullName evidence="1">Uncharacterized protein</fullName>
    </submittedName>
</protein>
<sequence>MRAIDEPCSTPKDPICFHKDLGTQPLSHTLLLVVLH</sequence>
<evidence type="ECO:0000313" key="2">
    <source>
        <dbReference type="Proteomes" id="UP000044806"/>
    </source>
</evidence>
<accession>A0A655T1H5</accession>
<proteinExistence type="predicted"/>
<dbReference type="Proteomes" id="UP000044806">
    <property type="component" value="Unassembled WGS sequence"/>
</dbReference>
<dbReference type="EMBL" id="CWOW01000100">
    <property type="protein sequence ID" value="CSB24355.1"/>
    <property type="molecule type" value="Genomic_DNA"/>
</dbReference>
<dbReference type="AlphaFoldDB" id="A0A655T1H5"/>
<name>A0A655T1H5_VIBCL</name>